<comment type="caution">
    <text evidence="2">The sequence shown here is derived from an EMBL/GenBank/DDBJ whole genome shotgun (WGS) entry which is preliminary data.</text>
</comment>
<dbReference type="Proteomes" id="UP000318416">
    <property type="component" value="Unassembled WGS sequence"/>
</dbReference>
<evidence type="ECO:0008006" key="4">
    <source>
        <dbReference type="Google" id="ProtNLM"/>
    </source>
</evidence>
<protein>
    <recommendedName>
        <fullName evidence="4">RanBP2-type domain-containing protein</fullName>
    </recommendedName>
</protein>
<organism evidence="2 3">
    <name type="scientific">Kitasatospora atroaurantiaca</name>
    <dbReference type="NCBI Taxonomy" id="285545"/>
    <lineage>
        <taxon>Bacteria</taxon>
        <taxon>Bacillati</taxon>
        <taxon>Actinomycetota</taxon>
        <taxon>Actinomycetes</taxon>
        <taxon>Kitasatosporales</taxon>
        <taxon>Streptomycetaceae</taxon>
        <taxon>Kitasatospora</taxon>
    </lineage>
</organism>
<gene>
    <name evidence="2" type="ORF">FB465_2059</name>
</gene>
<evidence type="ECO:0000313" key="2">
    <source>
        <dbReference type="EMBL" id="TWE17055.1"/>
    </source>
</evidence>
<accession>A0A561EN63</accession>
<proteinExistence type="predicted"/>
<dbReference type="AlphaFoldDB" id="A0A561EN63"/>
<evidence type="ECO:0000313" key="3">
    <source>
        <dbReference type="Proteomes" id="UP000318416"/>
    </source>
</evidence>
<dbReference type="EMBL" id="VIVR01000001">
    <property type="protein sequence ID" value="TWE17055.1"/>
    <property type="molecule type" value="Genomic_DNA"/>
</dbReference>
<reference evidence="2 3" key="1">
    <citation type="submission" date="2019-06" db="EMBL/GenBank/DDBJ databases">
        <title>Sequencing the genomes of 1000 actinobacteria strains.</title>
        <authorList>
            <person name="Klenk H.-P."/>
        </authorList>
    </citation>
    <scope>NUCLEOTIDE SEQUENCE [LARGE SCALE GENOMIC DNA]</scope>
    <source>
        <strain evidence="2 3">DSM 41649</strain>
    </source>
</reference>
<sequence>MSESPELSEMEAEQLLYAVGLRRGIGNRKLATHGTPAAYLRHLRHNDPPCEACKAANAEDKRTKKQTSKPMPSRRTEIPHGTLAGYRRHLYRKETACEACRAASADAQRARAKNRTAWTCPCGQLNVSARADCSSCGSPR</sequence>
<keyword evidence="3" id="KW-1185">Reference proteome</keyword>
<evidence type="ECO:0000256" key="1">
    <source>
        <dbReference type="SAM" id="MobiDB-lite"/>
    </source>
</evidence>
<name>A0A561EN63_9ACTN</name>
<feature type="region of interest" description="Disordered" evidence="1">
    <location>
        <begin position="54"/>
        <end position="83"/>
    </location>
</feature>